<reference evidence="1 2" key="1">
    <citation type="submission" date="2016-10" db="EMBL/GenBank/DDBJ databases">
        <authorList>
            <person name="Cai Z."/>
        </authorList>
    </citation>
    <scope>NUCLEOTIDE SEQUENCE [LARGE SCALE GENOMIC DNA]</scope>
</reference>
<keyword evidence="2" id="KW-1185">Reference proteome</keyword>
<organism evidence="1 2">
    <name type="scientific">Tetradesmus obliquus</name>
    <name type="common">Green alga</name>
    <name type="synonym">Acutodesmus obliquus</name>
    <dbReference type="NCBI Taxonomy" id="3088"/>
    <lineage>
        <taxon>Eukaryota</taxon>
        <taxon>Viridiplantae</taxon>
        <taxon>Chlorophyta</taxon>
        <taxon>core chlorophytes</taxon>
        <taxon>Chlorophyceae</taxon>
        <taxon>CS clade</taxon>
        <taxon>Sphaeropleales</taxon>
        <taxon>Scenedesmaceae</taxon>
        <taxon>Tetradesmus</taxon>
    </lineage>
</organism>
<name>A0A383V7W5_TETOB</name>
<dbReference type="Proteomes" id="UP000256970">
    <property type="component" value="Unassembled WGS sequence"/>
</dbReference>
<gene>
    <name evidence="1" type="ORF">BQ4739_LOCUS1358</name>
</gene>
<evidence type="ECO:0000313" key="1">
    <source>
        <dbReference type="EMBL" id="SZX60829.1"/>
    </source>
</evidence>
<evidence type="ECO:0000313" key="2">
    <source>
        <dbReference type="Proteomes" id="UP000256970"/>
    </source>
</evidence>
<protein>
    <submittedName>
        <fullName evidence="1">Uncharacterized protein</fullName>
    </submittedName>
</protein>
<dbReference type="EMBL" id="FNXT01000107">
    <property type="protein sequence ID" value="SZX60829.1"/>
    <property type="molecule type" value="Genomic_DNA"/>
</dbReference>
<sequence length="139" mass="15389">MTVRGSATVLWGRHLAVHSVHQGITKMQRKLLAATAAALLLLQLAAVLPVQAFSMRSLKQWGYDPWAGSGWYGGGWSGGWSRPWDPVGSGCYHPETYTRYRSGQSAWCSNGARIYCDWGNWQGSCRGGWSNGNDGVWRR</sequence>
<dbReference type="AlphaFoldDB" id="A0A383V7W5"/>
<proteinExistence type="predicted"/>
<accession>A0A383V7W5</accession>